<protein>
    <submittedName>
        <fullName evidence="2">Serine/threonine-protein kinase ATM</fullName>
    </submittedName>
</protein>
<accession>A0AAD7VEC7</accession>
<dbReference type="GO" id="GO:0016301">
    <property type="term" value="F:kinase activity"/>
    <property type="evidence" value="ECO:0007669"/>
    <property type="project" value="UniProtKB-KW"/>
</dbReference>
<dbReference type="AlphaFoldDB" id="A0AAD7VEC7"/>
<dbReference type="Proteomes" id="UP001163823">
    <property type="component" value="Chromosome 4"/>
</dbReference>
<proteinExistence type="predicted"/>
<comment type="caution">
    <text evidence="2">The sequence shown here is derived from an EMBL/GenBank/DDBJ whole genome shotgun (WGS) entry which is preliminary data.</text>
</comment>
<feature type="region of interest" description="Disordered" evidence="1">
    <location>
        <begin position="146"/>
        <end position="178"/>
    </location>
</feature>
<keyword evidence="3" id="KW-1185">Reference proteome</keyword>
<reference evidence="2" key="1">
    <citation type="journal article" date="2023" name="Science">
        <title>Elucidation of the pathway for biosynthesis of saponin adjuvants from the soapbark tree.</title>
        <authorList>
            <person name="Reed J."/>
            <person name="Orme A."/>
            <person name="El-Demerdash A."/>
            <person name="Owen C."/>
            <person name="Martin L.B.B."/>
            <person name="Misra R.C."/>
            <person name="Kikuchi S."/>
            <person name="Rejzek M."/>
            <person name="Martin A.C."/>
            <person name="Harkess A."/>
            <person name="Leebens-Mack J."/>
            <person name="Louveau T."/>
            <person name="Stephenson M.J."/>
            <person name="Osbourn A."/>
        </authorList>
    </citation>
    <scope>NUCLEOTIDE SEQUENCE</scope>
    <source>
        <strain evidence="2">S10</strain>
    </source>
</reference>
<evidence type="ECO:0000313" key="2">
    <source>
        <dbReference type="EMBL" id="KAJ7972445.1"/>
    </source>
</evidence>
<keyword evidence="2" id="KW-0418">Kinase</keyword>
<evidence type="ECO:0000256" key="1">
    <source>
        <dbReference type="SAM" id="MobiDB-lite"/>
    </source>
</evidence>
<evidence type="ECO:0000313" key="3">
    <source>
        <dbReference type="Proteomes" id="UP001163823"/>
    </source>
</evidence>
<organism evidence="2 3">
    <name type="scientific">Quillaja saponaria</name>
    <name type="common">Soap bark tree</name>
    <dbReference type="NCBI Taxonomy" id="32244"/>
    <lineage>
        <taxon>Eukaryota</taxon>
        <taxon>Viridiplantae</taxon>
        <taxon>Streptophyta</taxon>
        <taxon>Embryophyta</taxon>
        <taxon>Tracheophyta</taxon>
        <taxon>Spermatophyta</taxon>
        <taxon>Magnoliopsida</taxon>
        <taxon>eudicotyledons</taxon>
        <taxon>Gunneridae</taxon>
        <taxon>Pentapetalae</taxon>
        <taxon>rosids</taxon>
        <taxon>fabids</taxon>
        <taxon>Fabales</taxon>
        <taxon>Quillajaceae</taxon>
        <taxon>Quillaja</taxon>
    </lineage>
</organism>
<keyword evidence="2" id="KW-0808">Transferase</keyword>
<feature type="compositionally biased region" description="Polar residues" evidence="1">
    <location>
        <begin position="155"/>
        <end position="165"/>
    </location>
</feature>
<feature type="region of interest" description="Disordered" evidence="1">
    <location>
        <begin position="83"/>
        <end position="106"/>
    </location>
</feature>
<dbReference type="KEGG" id="qsa:O6P43_010331"/>
<dbReference type="PANTHER" id="PTHR42851">
    <property type="entry name" value="ALDOLASE-RELATED"/>
    <property type="match status" value="1"/>
</dbReference>
<gene>
    <name evidence="2" type="ORF">O6P43_010331</name>
</gene>
<name>A0AAD7VEC7_QUISA</name>
<sequence length="415" mass="46335">MFGRLFETGLETLRTGERKQYDEVMPYIQDDGQVNYRKGRKNQNNFSCKHKHIAGNKVQPCKKEKILSDLLFGSGLCFPNGEHTSKGETGDKLISHSSGKKRKANDVIPEDSSLKYNEGHLSTGTTKSLQMKQTLSVGDRISRSMSQLNRSSSSYKNGFSQTALSKDTHKKKSSCQSQSKMLIHLEQSSPHEILSQLYLTAKDPMKEYNSLRAMVHFLVDFRNSISMEDSSLKRIIQSISEEQPLMENQNGTGEFLPETSIQKGCHSFSQHVAAKLGTDLDSVVQHDDGNLKSEVVQLVGHSEENSKEDIYPTALILKFKSLDSVPLETNLHEIFSPNGPLIESQTEVLEKSSCAKVVFHRSPGTETVFSTACKYSIFGPSLVSYHLQYMPSTAKKTLAPAAKRGRKSKKSQECN</sequence>
<dbReference type="EMBL" id="JARAOO010000004">
    <property type="protein sequence ID" value="KAJ7972445.1"/>
    <property type="molecule type" value="Genomic_DNA"/>
</dbReference>
<dbReference type="PANTHER" id="PTHR42851:SF19">
    <property type="entry name" value="PWWP DOMAIN-CONTAINING PROTEIN 2-RELATED"/>
    <property type="match status" value="1"/>
</dbReference>
<feature type="compositionally biased region" description="Basic and acidic residues" evidence="1">
    <location>
        <begin position="83"/>
        <end position="94"/>
    </location>
</feature>
<dbReference type="InterPro" id="IPR053063">
    <property type="entry name" value="PWWP_domain_containing_PDP"/>
</dbReference>